<organism evidence="2 3">
    <name type="scientific">Salmonella enterica</name>
    <name type="common">Salmonella choleraesuis</name>
    <dbReference type="NCBI Taxonomy" id="28901"/>
    <lineage>
        <taxon>Bacteria</taxon>
        <taxon>Pseudomonadati</taxon>
        <taxon>Pseudomonadota</taxon>
        <taxon>Gammaproteobacteria</taxon>
        <taxon>Enterobacterales</taxon>
        <taxon>Enterobacteriaceae</taxon>
        <taxon>Salmonella</taxon>
    </lineage>
</organism>
<dbReference type="EMBL" id="UGWQ01000001">
    <property type="protein sequence ID" value="SUF67379.1"/>
    <property type="molecule type" value="Genomic_DNA"/>
</dbReference>
<evidence type="ECO:0000313" key="2">
    <source>
        <dbReference type="EMBL" id="SUF67768.1"/>
    </source>
</evidence>
<dbReference type="Proteomes" id="UP000254332">
    <property type="component" value="Unassembled WGS sequence"/>
</dbReference>
<protein>
    <submittedName>
        <fullName evidence="2">Putative bacteriophage tail fiber protein</fullName>
    </submittedName>
</protein>
<dbReference type="Pfam" id="PF09684">
    <property type="entry name" value="Tail_P2_I"/>
    <property type="match status" value="1"/>
</dbReference>
<dbReference type="InterPro" id="IPR006521">
    <property type="entry name" value="Tail_protein_I"/>
</dbReference>
<name>A0A379QVB1_SALER</name>
<dbReference type="AlphaFoldDB" id="A0A379QVB1"/>
<gene>
    <name evidence="2" type="primary">STY1636_2</name>
    <name evidence="1" type="synonym">STY1636_1</name>
    <name evidence="1" type="ORF">NCTC10718_00022</name>
    <name evidence="2" type="ORF">NCTC10718_00428</name>
</gene>
<dbReference type="EMBL" id="UGWQ01000001">
    <property type="protein sequence ID" value="SUF67768.1"/>
    <property type="molecule type" value="Genomic_DNA"/>
</dbReference>
<evidence type="ECO:0000313" key="1">
    <source>
        <dbReference type="EMBL" id="SUF67379.1"/>
    </source>
</evidence>
<evidence type="ECO:0000313" key="3">
    <source>
        <dbReference type="Proteomes" id="UP000254332"/>
    </source>
</evidence>
<sequence length="192" mass="21421">MADRHDIPDIPLAPPLAKDARFRILAGLAARLQDIDLTPLLVYLVDLTEVTALPWLADQLAITGDNGWNLAESEDARRALIKNAIELHRYKGTPWSVRQVIRNLGFGEVELREGNDRLDPAIAEKYPEGTRWALYQVILAVTITNDQAALLRKTLEVFAPARCELASLDFTAAPIRYNNTARYDGTYNHGSS</sequence>
<dbReference type="NCBIfam" id="TIGR01634">
    <property type="entry name" value="tail_P2_I"/>
    <property type="match status" value="1"/>
</dbReference>
<proteinExistence type="predicted"/>
<accession>A0A379QVB1</accession>
<reference evidence="2 3" key="1">
    <citation type="submission" date="2018-06" db="EMBL/GenBank/DDBJ databases">
        <authorList>
            <consortium name="Pathogen Informatics"/>
            <person name="Doyle S."/>
        </authorList>
    </citation>
    <scope>NUCLEOTIDE SEQUENCE [LARGE SCALE GENOMIC DNA]</scope>
    <source>
        <strain evidence="2 3">NCTC10718</strain>
    </source>
</reference>